<keyword evidence="1" id="KW-1133">Transmembrane helix</keyword>
<dbReference type="Proteomes" id="UP000253729">
    <property type="component" value="Unassembled WGS sequence"/>
</dbReference>
<name>A0A3F3QHG2_9EURO</name>
<organism evidence="2 3">
    <name type="scientific">Aspergillus welwitschiae</name>
    <dbReference type="NCBI Taxonomy" id="1341132"/>
    <lineage>
        <taxon>Eukaryota</taxon>
        <taxon>Fungi</taxon>
        <taxon>Dikarya</taxon>
        <taxon>Ascomycota</taxon>
        <taxon>Pezizomycotina</taxon>
        <taxon>Eurotiomycetes</taxon>
        <taxon>Eurotiomycetidae</taxon>
        <taxon>Eurotiales</taxon>
        <taxon>Aspergillaceae</taxon>
        <taxon>Aspergillus</taxon>
        <taxon>Aspergillus subgen. Circumdati</taxon>
    </lineage>
</organism>
<dbReference type="AlphaFoldDB" id="A0A3F3QHG2"/>
<feature type="transmembrane region" description="Helical" evidence="1">
    <location>
        <begin position="42"/>
        <end position="66"/>
    </location>
</feature>
<keyword evidence="1" id="KW-0812">Transmembrane</keyword>
<protein>
    <submittedName>
        <fullName evidence="2">Uncharacterized protein</fullName>
    </submittedName>
</protein>
<evidence type="ECO:0000256" key="1">
    <source>
        <dbReference type="SAM" id="Phobius"/>
    </source>
</evidence>
<keyword evidence="1" id="KW-0472">Membrane</keyword>
<evidence type="ECO:0000313" key="3">
    <source>
        <dbReference type="Proteomes" id="UP000253729"/>
    </source>
</evidence>
<reference evidence="2 3" key="1">
    <citation type="submission" date="2018-07" db="EMBL/GenBank/DDBJ databases">
        <title>The genomes of Aspergillus section Nigri reveals drivers in fungal speciation.</title>
        <authorList>
            <consortium name="DOE Joint Genome Institute"/>
            <person name="Vesth T.C."/>
            <person name="Nybo J."/>
            <person name="Theobald S."/>
            <person name="Brandl J."/>
            <person name="Frisvad J.C."/>
            <person name="Nielsen K.F."/>
            <person name="Lyhne E.K."/>
            <person name="Kogle M.E."/>
            <person name="Kuo A."/>
            <person name="Riley R."/>
            <person name="Clum A."/>
            <person name="Nolan M."/>
            <person name="Lipzen A."/>
            <person name="Salamov A."/>
            <person name="Henrissat B."/>
            <person name="Wiebenga A."/>
            <person name="De vries R.P."/>
            <person name="Grigoriev I.V."/>
            <person name="Mortensen U.H."/>
            <person name="Andersen M.R."/>
            <person name="Baker S.E."/>
        </authorList>
    </citation>
    <scope>NUCLEOTIDE SEQUENCE [LARGE SCALE GENOMIC DNA]</scope>
    <source>
        <strain evidence="2 3">CBS 139.54b</strain>
    </source>
</reference>
<dbReference type="RefSeq" id="XP_026631557.1">
    <property type="nucleotide sequence ID" value="XM_026764407.1"/>
</dbReference>
<proteinExistence type="predicted"/>
<accession>A0A3F3QHG2</accession>
<evidence type="ECO:0000313" key="2">
    <source>
        <dbReference type="EMBL" id="RDH38535.1"/>
    </source>
</evidence>
<sequence length="67" mass="7837">MRQYQRLTVKQRPLKPWSWLIDDGNNDGSPHSRSLVLCTWNLSFLLIPLTSLTHFRYILISIVAAVR</sequence>
<keyword evidence="3" id="KW-1185">Reference proteome</keyword>
<dbReference type="GeneID" id="38132763"/>
<dbReference type="EMBL" id="KZ852033">
    <property type="protein sequence ID" value="RDH38535.1"/>
    <property type="molecule type" value="Genomic_DNA"/>
</dbReference>
<gene>
    <name evidence="2" type="ORF">BDQ94DRAFT_134094</name>
</gene>